<dbReference type="GO" id="GO:0016853">
    <property type="term" value="F:isomerase activity"/>
    <property type="evidence" value="ECO:0007669"/>
    <property type="project" value="UniProtKB-KW"/>
</dbReference>
<dbReference type="Pfam" id="PF00378">
    <property type="entry name" value="ECH_1"/>
    <property type="match status" value="1"/>
</dbReference>
<keyword evidence="3" id="KW-0413">Isomerase</keyword>
<dbReference type="CDD" id="cd06558">
    <property type="entry name" value="crotonase-like"/>
    <property type="match status" value="1"/>
</dbReference>
<name>A0A3S0WHV8_9PROT</name>
<evidence type="ECO:0000256" key="1">
    <source>
        <dbReference type="ARBA" id="ARBA00005254"/>
    </source>
</evidence>
<comment type="caution">
    <text evidence="3">The sequence shown here is derived from an EMBL/GenBank/DDBJ whole genome shotgun (WGS) entry which is preliminary data.</text>
</comment>
<accession>A0A3S0WHV8</accession>
<dbReference type="SUPFAM" id="SSF52096">
    <property type="entry name" value="ClpP/crotonase"/>
    <property type="match status" value="1"/>
</dbReference>
<dbReference type="InterPro" id="IPR001753">
    <property type="entry name" value="Enoyl-CoA_hydra/iso"/>
</dbReference>
<reference evidence="3 4" key="1">
    <citation type="submission" date="2018-12" db="EMBL/GenBank/DDBJ databases">
        <authorList>
            <person name="Yang Y."/>
        </authorList>
    </citation>
    <scope>NUCLEOTIDE SEQUENCE [LARGE SCALE GENOMIC DNA]</scope>
    <source>
        <strain evidence="3 4">GSF71</strain>
    </source>
</reference>
<evidence type="ECO:0000256" key="2">
    <source>
        <dbReference type="RuleBase" id="RU003707"/>
    </source>
</evidence>
<dbReference type="InterPro" id="IPR029045">
    <property type="entry name" value="ClpP/crotonase-like_dom_sf"/>
</dbReference>
<sequence>MPEISTRTEGAIRILTISNERKRNAFEGSMAADFLRLLNEAESDDAVRVIVVTGAGDIAFSSGHDLNEIASGAHAESNLGEEPFLRPRSMHKPVIAAVNGHCYAAALIFAVNCDLRVASRNATFGSPGARLGMLPEGGQIGRLPRLMTSARALELMLTANPLSADEAYRTGFINRLAEKGEALSEALALAGDIARNSPSVVAAIKAGVILGEVEGIEAATAYEATVARRLETEADAQEGVSAFLEKRPPVFGGGKQR</sequence>
<comment type="similarity">
    <text evidence="1 2">Belongs to the enoyl-CoA hydratase/isomerase family.</text>
</comment>
<dbReference type="RefSeq" id="WP_127005024.1">
    <property type="nucleotide sequence ID" value="NZ_CP173194.1"/>
</dbReference>
<gene>
    <name evidence="3" type="ORF">EJ913_30285</name>
</gene>
<keyword evidence="4" id="KW-1185">Reference proteome</keyword>
<dbReference type="AlphaFoldDB" id="A0A3S0WHV8"/>
<proteinExistence type="inferred from homology"/>
<dbReference type="Proteomes" id="UP000280346">
    <property type="component" value="Unassembled WGS sequence"/>
</dbReference>
<dbReference type="InterPro" id="IPR018376">
    <property type="entry name" value="Enoyl-CoA_hyd/isom_CS"/>
</dbReference>
<dbReference type="PANTHER" id="PTHR43802:SF1">
    <property type="entry name" value="IP11341P-RELATED"/>
    <property type="match status" value="1"/>
</dbReference>
<dbReference type="EMBL" id="RZIJ01000050">
    <property type="protein sequence ID" value="RUQ60893.1"/>
    <property type="molecule type" value="Genomic_DNA"/>
</dbReference>
<dbReference type="Gene3D" id="3.90.226.10">
    <property type="entry name" value="2-enoyl-CoA Hydratase, Chain A, domain 1"/>
    <property type="match status" value="1"/>
</dbReference>
<dbReference type="OrthoDB" id="9795613at2"/>
<evidence type="ECO:0000313" key="3">
    <source>
        <dbReference type="EMBL" id="RUQ60893.1"/>
    </source>
</evidence>
<dbReference type="PANTHER" id="PTHR43802">
    <property type="entry name" value="ENOYL-COA HYDRATASE"/>
    <property type="match status" value="1"/>
</dbReference>
<organism evidence="3 4">
    <name type="scientific">Azospirillum doebereinerae</name>
    <dbReference type="NCBI Taxonomy" id="92933"/>
    <lineage>
        <taxon>Bacteria</taxon>
        <taxon>Pseudomonadati</taxon>
        <taxon>Pseudomonadota</taxon>
        <taxon>Alphaproteobacteria</taxon>
        <taxon>Rhodospirillales</taxon>
        <taxon>Azospirillaceae</taxon>
        <taxon>Azospirillum</taxon>
    </lineage>
</organism>
<protein>
    <submittedName>
        <fullName evidence="3">Enoyl-CoA hydratase/isomerase family protein</fullName>
    </submittedName>
</protein>
<dbReference type="PROSITE" id="PS00166">
    <property type="entry name" value="ENOYL_COA_HYDRATASE"/>
    <property type="match status" value="1"/>
</dbReference>
<evidence type="ECO:0000313" key="4">
    <source>
        <dbReference type="Proteomes" id="UP000280346"/>
    </source>
</evidence>